<sequence>MTERLEWQTSLCTAAFPAAAYEALCERLVQTTPFNRLAWLRAAEQTLSPACKLHVLLLWQSERLVGCIPLIRCPLRMLGVTMTEVRHLGHPLSDRIGLMLDADAVHLLEPALAAIRGRIPHARLQLSEIPASLEHRNLLTPWARHSWQWEARTSCHVPEHRLSEEDRQEVSGDTRYKLRRARKRAQACGAVVERITPNSTTIIPCLEQLAMVEEASWKGDDGVGIFSPGPHRDWVINGFTALAAEGRVRVVQLALEGRCISYRLGLLDQGRLYDYNLAFLPEFASLGSGRLLLDEWFHWGLDEGWDYIDASRVSLHQSSHQLHERMTDRIEHLRWSFYSRRPSGIVLGLVYRMWLRIKPQLQTWRTRRAARGAAHGDVKQPSS</sequence>
<dbReference type="EMBL" id="POUI01000003">
    <property type="protein sequence ID" value="PNF84133.1"/>
    <property type="molecule type" value="Genomic_DNA"/>
</dbReference>
<evidence type="ECO:0000259" key="1">
    <source>
        <dbReference type="Pfam" id="PF13480"/>
    </source>
</evidence>
<dbReference type="InterPro" id="IPR038740">
    <property type="entry name" value="BioF2-like_GNAT_dom"/>
</dbReference>
<dbReference type="Pfam" id="PF13480">
    <property type="entry name" value="Acetyltransf_6"/>
    <property type="match status" value="1"/>
</dbReference>
<feature type="domain" description="BioF2-like acetyltransferase" evidence="1">
    <location>
        <begin position="173"/>
        <end position="310"/>
    </location>
</feature>
<comment type="caution">
    <text evidence="2">The sequence shown here is derived from an EMBL/GenBank/DDBJ whole genome shotgun (WGS) entry which is preliminary data.</text>
</comment>
<gene>
    <name evidence="2" type="ORF">CXK93_13610</name>
</gene>
<proteinExistence type="predicted"/>
<reference evidence="2 3" key="1">
    <citation type="submission" date="2018-01" db="EMBL/GenBank/DDBJ databases">
        <title>Denitrification phenotypes of diverse strains of Pseudomonas stutzeri.</title>
        <authorList>
            <person name="Milligan D.A."/>
            <person name="Bergaust L."/>
            <person name="Bakken L.R."/>
            <person name="Frostegard A."/>
        </authorList>
    </citation>
    <scope>NUCLEOTIDE SEQUENCE [LARGE SCALE GENOMIC DNA]</scope>
    <source>
        <strain evidence="2 3">ST27MN3</strain>
    </source>
</reference>
<evidence type="ECO:0000313" key="2">
    <source>
        <dbReference type="EMBL" id="PNF84133.1"/>
    </source>
</evidence>
<dbReference type="RefSeq" id="WP_051605120.1">
    <property type="nucleotide sequence ID" value="NZ_CP007509.1"/>
</dbReference>
<organism evidence="2 3">
    <name type="scientific">Stutzerimonas decontaminans</name>
    <dbReference type="NCBI Taxonomy" id="3022791"/>
    <lineage>
        <taxon>Bacteria</taxon>
        <taxon>Pseudomonadati</taxon>
        <taxon>Pseudomonadota</taxon>
        <taxon>Gammaproteobacteria</taxon>
        <taxon>Pseudomonadales</taxon>
        <taxon>Pseudomonadaceae</taxon>
        <taxon>Stutzerimonas</taxon>
    </lineage>
</organism>
<dbReference type="Proteomes" id="UP000236021">
    <property type="component" value="Unassembled WGS sequence"/>
</dbReference>
<protein>
    <submittedName>
        <fullName evidence="2">GNAT family N-acetyltransferase</fullName>
    </submittedName>
</protein>
<accession>A0ABX4VWA0</accession>
<dbReference type="SUPFAM" id="SSF55729">
    <property type="entry name" value="Acyl-CoA N-acyltransferases (Nat)"/>
    <property type="match status" value="1"/>
</dbReference>
<name>A0ABX4VWA0_9GAMM</name>
<evidence type="ECO:0000313" key="3">
    <source>
        <dbReference type="Proteomes" id="UP000236021"/>
    </source>
</evidence>
<dbReference type="Gene3D" id="3.40.630.30">
    <property type="match status" value="1"/>
</dbReference>
<keyword evidence="3" id="KW-1185">Reference proteome</keyword>
<dbReference type="InterPro" id="IPR016181">
    <property type="entry name" value="Acyl_CoA_acyltransferase"/>
</dbReference>